<feature type="region of interest" description="Disordered" evidence="1">
    <location>
        <begin position="94"/>
        <end position="163"/>
    </location>
</feature>
<feature type="compositionally biased region" description="Basic and acidic residues" evidence="1">
    <location>
        <begin position="61"/>
        <end position="77"/>
    </location>
</feature>
<evidence type="ECO:0000313" key="2">
    <source>
        <dbReference type="EMBL" id="MED6115619.1"/>
    </source>
</evidence>
<name>A0ABU6QVB6_9FABA</name>
<evidence type="ECO:0000256" key="1">
    <source>
        <dbReference type="SAM" id="MobiDB-lite"/>
    </source>
</evidence>
<keyword evidence="3" id="KW-1185">Reference proteome</keyword>
<organism evidence="2 3">
    <name type="scientific">Stylosanthes scabra</name>
    <dbReference type="NCBI Taxonomy" id="79078"/>
    <lineage>
        <taxon>Eukaryota</taxon>
        <taxon>Viridiplantae</taxon>
        <taxon>Streptophyta</taxon>
        <taxon>Embryophyta</taxon>
        <taxon>Tracheophyta</taxon>
        <taxon>Spermatophyta</taxon>
        <taxon>Magnoliopsida</taxon>
        <taxon>eudicotyledons</taxon>
        <taxon>Gunneridae</taxon>
        <taxon>Pentapetalae</taxon>
        <taxon>rosids</taxon>
        <taxon>fabids</taxon>
        <taxon>Fabales</taxon>
        <taxon>Fabaceae</taxon>
        <taxon>Papilionoideae</taxon>
        <taxon>50 kb inversion clade</taxon>
        <taxon>dalbergioids sensu lato</taxon>
        <taxon>Dalbergieae</taxon>
        <taxon>Pterocarpus clade</taxon>
        <taxon>Stylosanthes</taxon>
    </lineage>
</organism>
<dbReference type="EMBL" id="JASCZI010001904">
    <property type="protein sequence ID" value="MED6115619.1"/>
    <property type="molecule type" value="Genomic_DNA"/>
</dbReference>
<feature type="compositionally biased region" description="Basic and acidic residues" evidence="1">
    <location>
        <begin position="34"/>
        <end position="47"/>
    </location>
</feature>
<proteinExistence type="predicted"/>
<accession>A0ABU6QVB6</accession>
<comment type="caution">
    <text evidence="2">The sequence shown here is derived from an EMBL/GenBank/DDBJ whole genome shotgun (WGS) entry which is preliminary data.</text>
</comment>
<reference evidence="2 3" key="1">
    <citation type="journal article" date="2023" name="Plants (Basel)">
        <title>Bridging the Gap: Combining Genomics and Transcriptomics Approaches to Understand Stylosanthes scabra, an Orphan Legume from the Brazilian Caatinga.</title>
        <authorList>
            <person name="Ferreira-Neto J.R.C."/>
            <person name="da Silva M.D."/>
            <person name="Binneck E."/>
            <person name="de Melo N.F."/>
            <person name="da Silva R.H."/>
            <person name="de Melo A.L.T.M."/>
            <person name="Pandolfi V."/>
            <person name="Bustamante F.O."/>
            <person name="Brasileiro-Vidal A.C."/>
            <person name="Benko-Iseppon A.M."/>
        </authorList>
    </citation>
    <scope>NUCLEOTIDE SEQUENCE [LARGE SCALE GENOMIC DNA]</scope>
    <source>
        <tissue evidence="2">Leaves</tissue>
    </source>
</reference>
<sequence length="163" mass="18718">MKKMGKQQEKRRTGKGEMKKLKECSFRKLTELTMAEKKWGEEGEGKEKGRKPISNEAENGGGDRRENKQELLVEKTHQNYGDILMLEGVDPEEEIEDTRVDKGKNLAIEGVKKSILEEKGKDQEGNEKKKTETQKKWKRRARKGEGNQQGEATRTESSAKRKI</sequence>
<gene>
    <name evidence="2" type="ORF">PIB30_092411</name>
</gene>
<dbReference type="Proteomes" id="UP001341840">
    <property type="component" value="Unassembled WGS sequence"/>
</dbReference>
<feature type="compositionally biased region" description="Basic and acidic residues" evidence="1">
    <location>
        <begin position="153"/>
        <end position="163"/>
    </location>
</feature>
<feature type="region of interest" description="Disordered" evidence="1">
    <location>
        <begin position="1"/>
        <end position="22"/>
    </location>
</feature>
<evidence type="ECO:0000313" key="3">
    <source>
        <dbReference type="Proteomes" id="UP001341840"/>
    </source>
</evidence>
<feature type="compositionally biased region" description="Basic and acidic residues" evidence="1">
    <location>
        <begin position="97"/>
        <end position="135"/>
    </location>
</feature>
<protein>
    <submittedName>
        <fullName evidence="2">Uncharacterized protein</fullName>
    </submittedName>
</protein>
<feature type="region of interest" description="Disordered" evidence="1">
    <location>
        <begin position="34"/>
        <end position="78"/>
    </location>
</feature>